<dbReference type="SMART" id="SM00028">
    <property type="entry name" value="TPR"/>
    <property type="match status" value="2"/>
</dbReference>
<dbReference type="OrthoDB" id="9814366at2"/>
<keyword evidence="2" id="KW-0732">Signal</keyword>
<accession>A0A0D0L1D9</accession>
<dbReference type="PROSITE" id="PS50005">
    <property type="entry name" value="TPR"/>
    <property type="match status" value="1"/>
</dbReference>
<dbReference type="RefSeq" id="WP_042551918.1">
    <property type="nucleotide sequence ID" value="NZ_JXQW01000002.1"/>
</dbReference>
<dbReference type="EMBL" id="JXQW01000002">
    <property type="protein sequence ID" value="KIQ06317.1"/>
    <property type="molecule type" value="Genomic_DNA"/>
</dbReference>
<dbReference type="PROSITE" id="PS51257">
    <property type="entry name" value="PROKAR_LIPOPROTEIN"/>
    <property type="match status" value="1"/>
</dbReference>
<reference evidence="3 4" key="1">
    <citation type="submission" date="2014-12" db="EMBL/GenBank/DDBJ databases">
        <title>16Stimator: statistical estimation of ribosomal gene copy numbers from draft genome assemblies.</title>
        <authorList>
            <person name="Perisin M.A."/>
            <person name="Vetter M."/>
            <person name="Gilbert J.A."/>
            <person name="Bergelson J."/>
        </authorList>
    </citation>
    <scope>NUCLEOTIDE SEQUENCE [LARGE SCALE GENOMIC DNA]</scope>
    <source>
        <strain evidence="3 4">MEJ086</strain>
    </source>
</reference>
<dbReference type="AlphaFoldDB" id="A0A0D0L1D9"/>
<dbReference type="Proteomes" id="UP000032068">
    <property type="component" value="Unassembled WGS sequence"/>
</dbReference>
<dbReference type="InterPro" id="IPR011990">
    <property type="entry name" value="TPR-like_helical_dom_sf"/>
</dbReference>
<evidence type="ECO:0000313" key="3">
    <source>
        <dbReference type="EMBL" id="KIQ06317.1"/>
    </source>
</evidence>
<dbReference type="Gene3D" id="1.25.40.10">
    <property type="entry name" value="Tetratricopeptide repeat domain"/>
    <property type="match status" value="1"/>
</dbReference>
<name>A0A0D0L1D9_9PSED</name>
<gene>
    <name evidence="3" type="ORF">RU08_00965</name>
</gene>
<evidence type="ECO:0000256" key="2">
    <source>
        <dbReference type="SAM" id="SignalP"/>
    </source>
</evidence>
<proteinExistence type="predicted"/>
<keyword evidence="1" id="KW-0802">TPR repeat</keyword>
<comment type="caution">
    <text evidence="3">The sequence shown here is derived from an EMBL/GenBank/DDBJ whole genome shotgun (WGS) entry which is preliminary data.</text>
</comment>
<evidence type="ECO:0000313" key="4">
    <source>
        <dbReference type="Proteomes" id="UP000032068"/>
    </source>
</evidence>
<dbReference type="Pfam" id="PF13432">
    <property type="entry name" value="TPR_16"/>
    <property type="match status" value="1"/>
</dbReference>
<dbReference type="SUPFAM" id="SSF48452">
    <property type="entry name" value="TPR-like"/>
    <property type="match status" value="1"/>
</dbReference>
<feature type="repeat" description="TPR" evidence="1">
    <location>
        <begin position="147"/>
        <end position="180"/>
    </location>
</feature>
<dbReference type="InterPro" id="IPR019734">
    <property type="entry name" value="TPR_rpt"/>
</dbReference>
<protein>
    <submittedName>
        <fullName evidence="3">Uncharacterized protein</fullName>
    </submittedName>
</protein>
<organism evidence="3 4">
    <name type="scientific">Pseudomonas fulva</name>
    <dbReference type="NCBI Taxonomy" id="47880"/>
    <lineage>
        <taxon>Bacteria</taxon>
        <taxon>Pseudomonadati</taxon>
        <taxon>Pseudomonadota</taxon>
        <taxon>Gammaproteobacteria</taxon>
        <taxon>Pseudomonadales</taxon>
        <taxon>Pseudomonadaceae</taxon>
        <taxon>Pseudomonas</taxon>
    </lineage>
</organism>
<feature type="chain" id="PRO_5002232405" evidence="2">
    <location>
        <begin position="22"/>
        <end position="283"/>
    </location>
</feature>
<evidence type="ECO:0000256" key="1">
    <source>
        <dbReference type="PROSITE-ProRule" id="PRU00339"/>
    </source>
</evidence>
<sequence>MHLIRPLLLPALLVLALSGCASIGLPNANPALGKEAREALHLAHTLRDNGRLQAAHAVYARMDERGQLDGSYLLEYASVASAVRPAQEALALYQRAQLALASDSSRLPNEQRLALCNGTGRARLALGQATQAERDFRCALEASPNDATALNGLGVAMNLQGQNDQARQQFELALQNAPGYSPALNNLALSWLANGDSSRAIGLLNGARGQGDISLQLNLALAYVISGHDDTAKRVLLDNLEEEYATRILDGFRAARERIQGGAPLASELLAASQQPLALKEQD</sequence>
<feature type="signal peptide" evidence="2">
    <location>
        <begin position="1"/>
        <end position="21"/>
    </location>
</feature>